<dbReference type="InterPro" id="IPR026444">
    <property type="entry name" value="Secre_tail"/>
</dbReference>
<dbReference type="EMBL" id="PYGK01000002">
    <property type="protein sequence ID" value="PSL34990.1"/>
    <property type="molecule type" value="Genomic_DNA"/>
</dbReference>
<comment type="caution">
    <text evidence="2">The sequence shown here is derived from an EMBL/GenBank/DDBJ whole genome shotgun (WGS) entry which is preliminary data.</text>
</comment>
<keyword evidence="1" id="KW-0732">Signal</keyword>
<feature type="signal peptide" evidence="1">
    <location>
        <begin position="1"/>
        <end position="20"/>
    </location>
</feature>
<dbReference type="PROSITE" id="PS51257">
    <property type="entry name" value="PROKAR_LIPOPROTEIN"/>
    <property type="match status" value="1"/>
</dbReference>
<evidence type="ECO:0000313" key="2">
    <source>
        <dbReference type="EMBL" id="PSL34990.1"/>
    </source>
</evidence>
<dbReference type="OrthoDB" id="615747at2"/>
<dbReference type="RefSeq" id="WP_106601239.1">
    <property type="nucleotide sequence ID" value="NZ_PYGK01000002.1"/>
</dbReference>
<protein>
    <submittedName>
        <fullName evidence="2">Putative secreted protein (Por secretion system target)</fullName>
    </submittedName>
</protein>
<dbReference type="Proteomes" id="UP000240978">
    <property type="component" value="Unassembled WGS sequence"/>
</dbReference>
<reference evidence="2 3" key="1">
    <citation type="submission" date="2018-03" db="EMBL/GenBank/DDBJ databases">
        <title>Genomic Encyclopedia of Archaeal and Bacterial Type Strains, Phase II (KMG-II): from individual species to whole genera.</title>
        <authorList>
            <person name="Goeker M."/>
        </authorList>
    </citation>
    <scope>NUCLEOTIDE SEQUENCE [LARGE SCALE GENOMIC DNA]</scope>
    <source>
        <strain evidence="2 3">DSM 18107</strain>
    </source>
</reference>
<sequence length="479" mass="52996">MKKILLNLLAVVLACTSLRAASNMSDTTLPCVSAYEPNNTDETAALIPTNTDIQGAIFPSGDNDTYQINAPANSQIHITQHNPAANTYLGIYNYDTGEYDWALDPGVDVVLNFNTIGGKCYIFVGAYGEPSESCYTLNVGLATPPLCPDTFEYNDVLDSAKTIVIGQTVAGRISDYADRDFFKFTVDTPSTISAYMTNVVSEYFQFDLKNANGILLRSGVYDATNKTKHIFQYGLSAGTYYLETSSQGFAINPECYQLTVNTQPSQECADWYEPNNNDLEAPEISLNTDYISKLQDQDFYMFFVPSGTYYFEVRVDGLWPNCRVSLTDLYLAGVGFDHVEYNEDYGSVEVFNGGGEYYIVEIDPYTGGTSSDKCYKLRINVPGATTTRKQALTTKNGLIQPVKLYPVPTTGKMLMEVTTTGEREKRISISDLSGRILFSQKYGVTDGLNKLEITLPSTLANGVYIISDGKQSRKILLRR</sequence>
<keyword evidence="3" id="KW-1185">Reference proteome</keyword>
<dbReference type="AlphaFoldDB" id="A0A2P8GM06"/>
<accession>A0A2P8GM06</accession>
<dbReference type="SUPFAM" id="SSF89260">
    <property type="entry name" value="Collagen-binding domain"/>
    <property type="match status" value="2"/>
</dbReference>
<feature type="chain" id="PRO_5015189652" evidence="1">
    <location>
        <begin position="21"/>
        <end position="479"/>
    </location>
</feature>
<gene>
    <name evidence="2" type="ORF">CLV42_102564</name>
</gene>
<dbReference type="Gene3D" id="2.60.120.380">
    <property type="match status" value="3"/>
</dbReference>
<proteinExistence type="predicted"/>
<name>A0A2P8GM06_9BACT</name>
<organism evidence="2 3">
    <name type="scientific">Chitinophaga ginsengisoli</name>
    <dbReference type="NCBI Taxonomy" id="363837"/>
    <lineage>
        <taxon>Bacteria</taxon>
        <taxon>Pseudomonadati</taxon>
        <taxon>Bacteroidota</taxon>
        <taxon>Chitinophagia</taxon>
        <taxon>Chitinophagales</taxon>
        <taxon>Chitinophagaceae</taxon>
        <taxon>Chitinophaga</taxon>
    </lineage>
</organism>
<evidence type="ECO:0000313" key="3">
    <source>
        <dbReference type="Proteomes" id="UP000240978"/>
    </source>
</evidence>
<evidence type="ECO:0000256" key="1">
    <source>
        <dbReference type="SAM" id="SignalP"/>
    </source>
</evidence>
<dbReference type="NCBIfam" id="TIGR04183">
    <property type="entry name" value="Por_Secre_tail"/>
    <property type="match status" value="1"/>
</dbReference>